<proteinExistence type="predicted"/>
<evidence type="ECO:0000313" key="1">
    <source>
        <dbReference type="EMBL" id="MBX24404.1"/>
    </source>
</evidence>
<name>A0A2P2M2I1_RHIMU</name>
<organism evidence="1">
    <name type="scientific">Rhizophora mucronata</name>
    <name type="common">Asiatic mangrove</name>
    <dbReference type="NCBI Taxonomy" id="61149"/>
    <lineage>
        <taxon>Eukaryota</taxon>
        <taxon>Viridiplantae</taxon>
        <taxon>Streptophyta</taxon>
        <taxon>Embryophyta</taxon>
        <taxon>Tracheophyta</taxon>
        <taxon>Spermatophyta</taxon>
        <taxon>Magnoliopsida</taxon>
        <taxon>eudicotyledons</taxon>
        <taxon>Gunneridae</taxon>
        <taxon>Pentapetalae</taxon>
        <taxon>rosids</taxon>
        <taxon>fabids</taxon>
        <taxon>Malpighiales</taxon>
        <taxon>Rhizophoraceae</taxon>
        <taxon>Rhizophora</taxon>
    </lineage>
</organism>
<dbReference type="EMBL" id="GGEC01043920">
    <property type="protein sequence ID" value="MBX24404.1"/>
    <property type="molecule type" value="Transcribed_RNA"/>
</dbReference>
<sequence length="38" mass="4586">MKWKGLNHVLLVLRERRISYALNCSQQMKRLEIRKATT</sequence>
<accession>A0A2P2M2I1</accession>
<protein>
    <submittedName>
        <fullName evidence="1">Uncharacterized protein MANES_01G012900</fullName>
    </submittedName>
</protein>
<dbReference type="AlphaFoldDB" id="A0A2P2M2I1"/>
<reference evidence="1" key="1">
    <citation type="submission" date="2018-02" db="EMBL/GenBank/DDBJ databases">
        <title>Rhizophora mucronata_Transcriptome.</title>
        <authorList>
            <person name="Meera S.P."/>
            <person name="Sreeshan A."/>
            <person name="Augustine A."/>
        </authorList>
    </citation>
    <scope>NUCLEOTIDE SEQUENCE</scope>
    <source>
        <tissue evidence="1">Leaf</tissue>
    </source>
</reference>